<sequence length="343" mass="35749">MKSPEDTAKIMRWVLIALLPALAGAVWFQGWRSLMLVAVAAVSAVVFEAAIQLATKKPLTVRDCSAVVTGVLLAFNLPYYVPWWLPVVGSFAAIAIAKQAFGGLGYNLFNPALIGRAVLLAAWPVHMTTDWYSHAEGARALPHLANLSGTTVDAVSTATPLAVMKDAAATFANPGAAPEALAQAKAVVAQLTGAEGLGKLALGDVGGCIGETSAVLLLIGALVLVIKGIADWRVPVGYLASVAVFMTVFGWVGGVWTGLFHLLAGGLMLGALFMATDMVTSPVTKKGRWIFGVGCGILASVIRLWGGYPEGVSYSILLMNAAVPLVDRFTVPKFFGEKGAGRA</sequence>
<dbReference type="EMBL" id="MFAF01000111">
    <property type="protein sequence ID" value="OGD73911.1"/>
    <property type="molecule type" value="Genomic_DNA"/>
</dbReference>
<feature type="transmembrane region" description="Helical" evidence="10">
    <location>
        <begin position="259"/>
        <end position="276"/>
    </location>
</feature>
<dbReference type="InterPro" id="IPR004338">
    <property type="entry name" value="NqrB/RnfD"/>
</dbReference>
<protein>
    <recommendedName>
        <fullName evidence="10">Ion-translocating oxidoreductase complex subunit D</fullName>
        <ecNumber evidence="10">7.-.-.-</ecNumber>
    </recommendedName>
    <alternativeName>
        <fullName evidence="10">Rnf electron transport complex subunit D</fullName>
    </alternativeName>
</protein>
<keyword evidence="9 10" id="KW-0472">Membrane</keyword>
<evidence type="ECO:0000256" key="3">
    <source>
        <dbReference type="ARBA" id="ARBA00022630"/>
    </source>
</evidence>
<feature type="transmembrane region" description="Helical" evidence="10">
    <location>
        <begin position="108"/>
        <end position="126"/>
    </location>
</feature>
<dbReference type="PANTHER" id="PTHR30578">
    <property type="entry name" value="ELECTRON TRANSPORT COMPLEX PROTEIN RNFD"/>
    <property type="match status" value="1"/>
</dbReference>
<proteinExistence type="inferred from homology"/>
<keyword evidence="7 10" id="KW-0249">Electron transport</keyword>
<evidence type="ECO:0000256" key="6">
    <source>
        <dbReference type="ARBA" id="ARBA00022967"/>
    </source>
</evidence>
<evidence type="ECO:0000313" key="12">
    <source>
        <dbReference type="Proteomes" id="UP000177187"/>
    </source>
</evidence>
<reference evidence="11 12" key="1">
    <citation type="journal article" date="2016" name="Nat. Commun.">
        <title>Thousands of microbial genomes shed light on interconnected biogeochemical processes in an aquifer system.</title>
        <authorList>
            <person name="Anantharaman K."/>
            <person name="Brown C.T."/>
            <person name="Hug L.A."/>
            <person name="Sharon I."/>
            <person name="Castelle C.J."/>
            <person name="Probst A.J."/>
            <person name="Thomas B.C."/>
            <person name="Singh A."/>
            <person name="Wilkins M.J."/>
            <person name="Karaoz U."/>
            <person name="Brodie E.L."/>
            <person name="Williams K.H."/>
            <person name="Hubbard S.S."/>
            <person name="Banfield J.F."/>
        </authorList>
    </citation>
    <scope>NUCLEOTIDE SEQUENCE [LARGE SCALE GENOMIC DNA]</scope>
</reference>
<dbReference type="NCBIfam" id="TIGR01946">
    <property type="entry name" value="rnfD"/>
    <property type="match status" value="1"/>
</dbReference>
<comment type="caution">
    <text evidence="11">The sequence shown here is derived from an EMBL/GenBank/DDBJ whole genome shotgun (WGS) entry which is preliminary data.</text>
</comment>
<dbReference type="GO" id="GO:0022900">
    <property type="term" value="P:electron transport chain"/>
    <property type="evidence" value="ECO:0007669"/>
    <property type="project" value="UniProtKB-UniRule"/>
</dbReference>
<evidence type="ECO:0000256" key="10">
    <source>
        <dbReference type="HAMAP-Rule" id="MF_00462"/>
    </source>
</evidence>
<keyword evidence="10" id="KW-1003">Cell membrane</keyword>
<feature type="modified residue" description="FMN phosphoryl threonine" evidence="10">
    <location>
        <position position="159"/>
    </location>
</feature>
<accession>A0A1F5F2L0</accession>
<keyword evidence="4 10" id="KW-0288">FMN</keyword>
<dbReference type="PANTHER" id="PTHR30578:SF0">
    <property type="entry name" value="ION-TRANSLOCATING OXIDOREDUCTASE COMPLEX SUBUNIT D"/>
    <property type="match status" value="1"/>
</dbReference>
<evidence type="ECO:0000256" key="7">
    <source>
        <dbReference type="ARBA" id="ARBA00022982"/>
    </source>
</evidence>
<comment type="function">
    <text evidence="10">Part of a membrane-bound complex that couples electron transfer with translocation of ions across the membrane.</text>
</comment>
<evidence type="ECO:0000256" key="2">
    <source>
        <dbReference type="ARBA" id="ARBA00022553"/>
    </source>
</evidence>
<feature type="transmembrane region" description="Helical" evidence="10">
    <location>
        <begin position="236"/>
        <end position="253"/>
    </location>
</feature>
<keyword evidence="1 10" id="KW-0813">Transport</keyword>
<feature type="transmembrane region" description="Helical" evidence="10">
    <location>
        <begin position="12"/>
        <end position="28"/>
    </location>
</feature>
<feature type="transmembrane region" description="Helical" evidence="10">
    <location>
        <begin position="60"/>
        <end position="77"/>
    </location>
</feature>
<evidence type="ECO:0000256" key="4">
    <source>
        <dbReference type="ARBA" id="ARBA00022643"/>
    </source>
</evidence>
<evidence type="ECO:0000256" key="8">
    <source>
        <dbReference type="ARBA" id="ARBA00022989"/>
    </source>
</evidence>
<feature type="transmembrane region" description="Helical" evidence="10">
    <location>
        <begin position="200"/>
        <end position="224"/>
    </location>
</feature>
<evidence type="ECO:0000256" key="1">
    <source>
        <dbReference type="ARBA" id="ARBA00022448"/>
    </source>
</evidence>
<evidence type="ECO:0000256" key="5">
    <source>
        <dbReference type="ARBA" id="ARBA00022692"/>
    </source>
</evidence>
<keyword evidence="5 10" id="KW-0812">Transmembrane</keyword>
<comment type="cofactor">
    <cofactor evidence="10">
        <name>FMN</name>
        <dbReference type="ChEBI" id="CHEBI:58210"/>
    </cofactor>
</comment>
<keyword evidence="6 10" id="KW-1278">Translocase</keyword>
<organism evidence="11 12">
    <name type="scientific">Candidatus Coatesbacteria bacterium RBG_13_66_14</name>
    <dbReference type="NCBI Taxonomy" id="1817816"/>
    <lineage>
        <taxon>Bacteria</taxon>
        <taxon>Candidatus Coatesiibacteriota</taxon>
    </lineage>
</organism>
<keyword evidence="8 10" id="KW-1133">Transmembrane helix</keyword>
<dbReference type="EC" id="7.-.-.-" evidence="10"/>
<feature type="transmembrane region" description="Helical" evidence="10">
    <location>
        <begin position="34"/>
        <end position="53"/>
    </location>
</feature>
<dbReference type="AlphaFoldDB" id="A0A1F5F2L0"/>
<evidence type="ECO:0000256" key="9">
    <source>
        <dbReference type="ARBA" id="ARBA00023136"/>
    </source>
</evidence>
<comment type="similarity">
    <text evidence="10">Belongs to the NqrB/RnfD family.</text>
</comment>
<feature type="transmembrane region" description="Helical" evidence="10">
    <location>
        <begin position="288"/>
        <end position="306"/>
    </location>
</feature>
<dbReference type="HAMAP" id="MF_00462">
    <property type="entry name" value="RsxD_RnfD"/>
    <property type="match status" value="1"/>
</dbReference>
<keyword evidence="2 10" id="KW-0597">Phosphoprotein</keyword>
<comment type="subcellular location">
    <subcellularLocation>
        <location evidence="10">Cell membrane</location>
        <topology evidence="10">Multi-pass membrane protein</topology>
    </subcellularLocation>
</comment>
<gene>
    <name evidence="10" type="primary">rnfD</name>
    <name evidence="11" type="ORF">A2Y64_07325</name>
</gene>
<dbReference type="GO" id="GO:0055085">
    <property type="term" value="P:transmembrane transport"/>
    <property type="evidence" value="ECO:0007669"/>
    <property type="project" value="InterPro"/>
</dbReference>
<evidence type="ECO:0000313" key="11">
    <source>
        <dbReference type="EMBL" id="OGD73911.1"/>
    </source>
</evidence>
<dbReference type="InterPro" id="IPR011303">
    <property type="entry name" value="RnfD_bac"/>
</dbReference>
<name>A0A1F5F2L0_9BACT</name>
<comment type="subunit">
    <text evidence="10">The complex is composed of six subunits: RnfA, RnfB, RnfC, RnfD, RnfE and RnfG.</text>
</comment>
<dbReference type="STRING" id="1817816.A2Y64_07325"/>
<dbReference type="Proteomes" id="UP000177187">
    <property type="component" value="Unassembled WGS sequence"/>
</dbReference>
<keyword evidence="3 10" id="KW-0285">Flavoprotein</keyword>
<dbReference type="Pfam" id="PF03116">
    <property type="entry name" value="NQR2_RnfD_RnfE"/>
    <property type="match status" value="1"/>
</dbReference>
<dbReference type="GO" id="GO:0005886">
    <property type="term" value="C:plasma membrane"/>
    <property type="evidence" value="ECO:0007669"/>
    <property type="project" value="UniProtKB-SubCell"/>
</dbReference>